<dbReference type="InterPro" id="IPR002575">
    <property type="entry name" value="Aminoglycoside_PTrfase"/>
</dbReference>
<dbReference type="Gene3D" id="3.90.1200.10">
    <property type="match status" value="1"/>
</dbReference>
<reference evidence="2 3" key="1">
    <citation type="submission" date="2017-11" db="EMBL/GenBank/DDBJ databases">
        <title>Infants hospitalized years apart are colonized by the same room-sourced microbial strains.</title>
        <authorList>
            <person name="Brooks B."/>
            <person name="Olm M.R."/>
            <person name="Firek B.A."/>
            <person name="Baker R."/>
            <person name="Thomas B.C."/>
            <person name="Morowitz M.J."/>
            <person name="Banfield J.F."/>
        </authorList>
    </citation>
    <scope>NUCLEOTIDE SEQUENCE [LARGE SCALE GENOMIC DNA]</scope>
    <source>
        <strain evidence="2">S2_012_000_R3_87</strain>
    </source>
</reference>
<feature type="domain" description="Aminoglycoside phosphotransferase" evidence="1">
    <location>
        <begin position="54"/>
        <end position="205"/>
    </location>
</feature>
<dbReference type="InterPro" id="IPR011009">
    <property type="entry name" value="Kinase-like_dom_sf"/>
</dbReference>
<sequence length="242" mass="26404">MKTPHPLATHTVYIDRERGLVTKTADPAHPNFAGFQMECGIHTACGTGTVADDGRTLTTAYAGESWQFTPDLIDPIGHGLARLQQKLETATRVGVRIPTLGDFTTHRRVINRCGGTEFCGDYFAALEEIAPELDPAAFVPTHGDLSLGNFCTDDLGRVTVIDLEACVWAPASYPWSGLLMNLWQNDHPNFSDLAARTDLWDPSCLKLLCALSVSFCAHSLGLEQAKARRESFRSMRRAVGAA</sequence>
<dbReference type="Proteomes" id="UP000249451">
    <property type="component" value="Unassembled WGS sequence"/>
</dbReference>
<dbReference type="SUPFAM" id="SSF56112">
    <property type="entry name" value="Protein kinase-like (PK-like)"/>
    <property type="match status" value="1"/>
</dbReference>
<name>A0A2W5BHE0_9CORY</name>
<evidence type="ECO:0000259" key="1">
    <source>
        <dbReference type="Pfam" id="PF01636"/>
    </source>
</evidence>
<evidence type="ECO:0000313" key="3">
    <source>
        <dbReference type="Proteomes" id="UP000249451"/>
    </source>
</evidence>
<proteinExistence type="predicted"/>
<dbReference type="EMBL" id="QFNY01000004">
    <property type="protein sequence ID" value="PZP03790.1"/>
    <property type="molecule type" value="Genomic_DNA"/>
</dbReference>
<organism evidence="2 3">
    <name type="scientific">Corynebacterium urealyticum</name>
    <dbReference type="NCBI Taxonomy" id="43771"/>
    <lineage>
        <taxon>Bacteria</taxon>
        <taxon>Bacillati</taxon>
        <taxon>Actinomycetota</taxon>
        <taxon>Actinomycetes</taxon>
        <taxon>Mycobacteriales</taxon>
        <taxon>Corynebacteriaceae</taxon>
        <taxon>Corynebacterium</taxon>
    </lineage>
</organism>
<gene>
    <name evidence="2" type="ORF">DI609_00425</name>
</gene>
<comment type="caution">
    <text evidence="2">The sequence shown here is derived from an EMBL/GenBank/DDBJ whole genome shotgun (WGS) entry which is preliminary data.</text>
</comment>
<accession>A0A2W5BHE0</accession>
<dbReference type="Pfam" id="PF01636">
    <property type="entry name" value="APH"/>
    <property type="match status" value="1"/>
</dbReference>
<evidence type="ECO:0000313" key="2">
    <source>
        <dbReference type="EMBL" id="PZP03790.1"/>
    </source>
</evidence>
<dbReference type="AlphaFoldDB" id="A0A2W5BHE0"/>
<protein>
    <recommendedName>
        <fullName evidence="1">Aminoglycoside phosphotransferase domain-containing protein</fullName>
    </recommendedName>
</protein>